<dbReference type="RefSeq" id="WP_149668082.1">
    <property type="nucleotide sequence ID" value="NZ_VTUZ01000001.1"/>
</dbReference>
<dbReference type="AlphaFoldDB" id="A0A5B0HLB8"/>
<sequence>MTPLRFKTAFDAQPAIARKLFDFVPIQDAWPVNKIISEMMRAGIPRVDVKTAEGCMNKLKDAHLVKEPERGIFQRIVPRDREAPKLEICPPTPHAGATPGTGATPILGNSQDASATAPTVVLGDLAMTLRHMASLLNKIADTLDQSALEFEDRIEAVEKAAVALPRVERVPERVLAP</sequence>
<comment type="caution">
    <text evidence="1">The sequence shown here is derived from an EMBL/GenBank/DDBJ whole genome shotgun (WGS) entry which is preliminary data.</text>
</comment>
<reference evidence="1 2" key="1">
    <citation type="submission" date="2019-08" db="EMBL/GenBank/DDBJ databases">
        <title>Paraburkholderia sp. DCY113.</title>
        <authorList>
            <person name="Kang J."/>
        </authorList>
    </citation>
    <scope>NUCLEOTIDE SEQUENCE [LARGE SCALE GENOMIC DNA]</scope>
    <source>
        <strain evidence="1 2">DCY113</strain>
    </source>
</reference>
<protein>
    <submittedName>
        <fullName evidence="1">Uncharacterized protein</fullName>
    </submittedName>
</protein>
<proteinExistence type="predicted"/>
<evidence type="ECO:0000313" key="2">
    <source>
        <dbReference type="Proteomes" id="UP000325273"/>
    </source>
</evidence>
<organism evidence="1 2">
    <name type="scientific">Paraburkholderia panacisoli</name>
    <dbReference type="NCBI Taxonomy" id="2603818"/>
    <lineage>
        <taxon>Bacteria</taxon>
        <taxon>Pseudomonadati</taxon>
        <taxon>Pseudomonadota</taxon>
        <taxon>Betaproteobacteria</taxon>
        <taxon>Burkholderiales</taxon>
        <taxon>Burkholderiaceae</taxon>
        <taxon>Paraburkholderia</taxon>
    </lineage>
</organism>
<gene>
    <name evidence="1" type="ORF">FVF58_00960</name>
</gene>
<dbReference type="Proteomes" id="UP000325273">
    <property type="component" value="Unassembled WGS sequence"/>
</dbReference>
<accession>A0A5B0HLB8</accession>
<keyword evidence="2" id="KW-1185">Reference proteome</keyword>
<dbReference type="EMBL" id="VTUZ01000001">
    <property type="protein sequence ID" value="KAA1015955.1"/>
    <property type="molecule type" value="Genomic_DNA"/>
</dbReference>
<name>A0A5B0HLB8_9BURK</name>
<evidence type="ECO:0000313" key="1">
    <source>
        <dbReference type="EMBL" id="KAA1015955.1"/>
    </source>
</evidence>